<evidence type="ECO:0000256" key="7">
    <source>
        <dbReference type="SAM" id="MobiDB-lite"/>
    </source>
</evidence>
<dbReference type="InterPro" id="IPR009056">
    <property type="entry name" value="Cyt_c-like_dom"/>
</dbReference>
<dbReference type="Pfam" id="PF13442">
    <property type="entry name" value="Cytochrome_CBB3"/>
    <property type="match status" value="1"/>
</dbReference>
<keyword evidence="4" id="KW-0249">Electron transport</keyword>
<keyword evidence="3 6" id="KW-0479">Metal-binding</keyword>
<keyword evidence="1" id="KW-0813">Transport</keyword>
<feature type="compositionally biased region" description="Basic and acidic residues" evidence="7">
    <location>
        <begin position="249"/>
        <end position="258"/>
    </location>
</feature>
<evidence type="ECO:0000256" key="3">
    <source>
        <dbReference type="ARBA" id="ARBA00022723"/>
    </source>
</evidence>
<gene>
    <name evidence="10" type="ORF">MIZ03_2073</name>
</gene>
<sequence>MFRFRKAILGLALLGLTGAAFAQASIKITGIGRNATPKEIAAWDIDVRPDFKGLPVGSGTVDKGQEIWEAKCAQCHGFFGESGEVFNPLIGGIQPNDMITGHVANLTNPNFPGRTTFMKVATISTVWDFINRAMPWNAPKTLKTDEVYSVLDFMLNIAGIVPENFILNEKTMRDVQARMPNRNGMTSNHALWPGREFGGAAKPDTQNVACMSNCTPEPKVASLLPDFARNAHGNLAEQNRMVGAQHGADTSRPEHQAGDKQAAPSTPQPAVEKPVSSADASKPDAKKAVSLLQKNGCLVCHGLNNKIVGPAYTDVAQKYVGQVDYLAAKIKSGGVGIWGSIPMPPQTLNAAETRIIAVWLAAGAGK</sequence>
<feature type="domain" description="Cytochrome c" evidence="9">
    <location>
        <begin position="283"/>
        <end position="364"/>
    </location>
</feature>
<dbReference type="RefSeq" id="WP_223911827.1">
    <property type="nucleotide sequence ID" value="NZ_AP024238.1"/>
</dbReference>
<feature type="chain" id="PRO_5047475082" description="Cytochrome c domain-containing protein" evidence="8">
    <location>
        <begin position="23"/>
        <end position="366"/>
    </location>
</feature>
<evidence type="ECO:0000256" key="5">
    <source>
        <dbReference type="ARBA" id="ARBA00023004"/>
    </source>
</evidence>
<evidence type="ECO:0000313" key="10">
    <source>
        <dbReference type="EMBL" id="BCO27185.1"/>
    </source>
</evidence>
<evidence type="ECO:0000313" key="11">
    <source>
        <dbReference type="Proteomes" id="UP000824366"/>
    </source>
</evidence>
<keyword evidence="11" id="KW-1185">Reference proteome</keyword>
<dbReference type="PRINTS" id="PR00606">
    <property type="entry name" value="CYTCHROMECID"/>
</dbReference>
<keyword evidence="2 6" id="KW-0349">Heme</keyword>
<dbReference type="SUPFAM" id="SSF46626">
    <property type="entry name" value="Cytochrome c"/>
    <property type="match status" value="2"/>
</dbReference>
<evidence type="ECO:0000256" key="1">
    <source>
        <dbReference type="ARBA" id="ARBA00022448"/>
    </source>
</evidence>
<evidence type="ECO:0000256" key="8">
    <source>
        <dbReference type="SAM" id="SignalP"/>
    </source>
</evidence>
<feature type="region of interest" description="Disordered" evidence="7">
    <location>
        <begin position="245"/>
        <end position="282"/>
    </location>
</feature>
<protein>
    <recommendedName>
        <fullName evidence="9">Cytochrome c domain-containing protein</fullName>
    </recommendedName>
</protein>
<dbReference type="InterPro" id="IPR002324">
    <property type="entry name" value="Cyt_c_ID"/>
</dbReference>
<evidence type="ECO:0000256" key="4">
    <source>
        <dbReference type="ARBA" id="ARBA00022982"/>
    </source>
</evidence>
<dbReference type="Proteomes" id="UP000824366">
    <property type="component" value="Chromosome"/>
</dbReference>
<keyword evidence="8" id="KW-0732">Signal</keyword>
<reference evidence="10 11" key="1">
    <citation type="journal article" date="2021" name="Microbiol. Spectr.">
        <title>A Single Bacterium Capable of Oxidation and Reduction of Iron at Circumneutral pH.</title>
        <authorList>
            <person name="Kato S."/>
            <person name="Ohkuma M."/>
        </authorList>
    </citation>
    <scope>NUCLEOTIDE SEQUENCE [LARGE SCALE GENOMIC DNA]</scope>
    <source>
        <strain evidence="10 11">MIZ03</strain>
    </source>
</reference>
<dbReference type="PROSITE" id="PS51007">
    <property type="entry name" value="CYTC"/>
    <property type="match status" value="2"/>
</dbReference>
<keyword evidence="5 6" id="KW-0408">Iron</keyword>
<organism evidence="10 11">
    <name type="scientific">Rhodoferax lithotrophicus</name>
    <dbReference type="NCBI Taxonomy" id="2798804"/>
    <lineage>
        <taxon>Bacteria</taxon>
        <taxon>Pseudomonadati</taxon>
        <taxon>Pseudomonadota</taxon>
        <taxon>Betaproteobacteria</taxon>
        <taxon>Burkholderiales</taxon>
        <taxon>Comamonadaceae</taxon>
        <taxon>Rhodoferax</taxon>
    </lineage>
</organism>
<feature type="signal peptide" evidence="8">
    <location>
        <begin position="1"/>
        <end position="22"/>
    </location>
</feature>
<dbReference type="EMBL" id="AP024238">
    <property type="protein sequence ID" value="BCO27185.1"/>
    <property type="molecule type" value="Genomic_DNA"/>
</dbReference>
<feature type="domain" description="Cytochrome c" evidence="9">
    <location>
        <begin position="59"/>
        <end position="158"/>
    </location>
</feature>
<proteinExistence type="predicted"/>
<accession>A0ABM7MLL4</accession>
<name>A0ABM7MLL4_9BURK</name>
<dbReference type="InterPro" id="IPR036909">
    <property type="entry name" value="Cyt_c-like_dom_sf"/>
</dbReference>
<evidence type="ECO:0000256" key="2">
    <source>
        <dbReference type="ARBA" id="ARBA00022617"/>
    </source>
</evidence>
<evidence type="ECO:0000256" key="6">
    <source>
        <dbReference type="PROSITE-ProRule" id="PRU00433"/>
    </source>
</evidence>
<evidence type="ECO:0000259" key="9">
    <source>
        <dbReference type="PROSITE" id="PS51007"/>
    </source>
</evidence>
<dbReference type="Gene3D" id="1.10.760.10">
    <property type="entry name" value="Cytochrome c-like domain"/>
    <property type="match status" value="2"/>
</dbReference>